<reference evidence="1 2" key="1">
    <citation type="submission" date="2023-02" db="EMBL/GenBank/DDBJ databases">
        <title>Description and genomic characterization of Microbulbifer bruguierae sp. nov., isolated from the sediment of mangrove plant Bruguiera sexangula.</title>
        <authorList>
            <person name="Long M."/>
        </authorList>
    </citation>
    <scope>NUCLEOTIDE SEQUENCE [LARGE SCALE GENOMIC DNA]</scope>
    <source>
        <strain evidence="1 2">H12</strain>
    </source>
</reference>
<gene>
    <name evidence="1" type="ORF">PVT68_08945</name>
</gene>
<sequence>MNEVTAGVENIQTVFDNFPSKYLLMNGNIEKNLKFFVGMVLEGSVDGFSYAMDKKIDNHEVDMLGFINGESVLAIEFKCTFSSDPGATIKAAKDACKKIIKTNEIALLANSKKQIVHFLNHSFPASDTSLNPEYIKRKYPTGNRLSPEELASTFKSELGEKYFQHRIHSYQFPSDAIGLDALIVDIT</sequence>
<dbReference type="RefSeq" id="WP_280322393.1">
    <property type="nucleotide sequence ID" value="NZ_CP118605.1"/>
</dbReference>
<evidence type="ECO:0000313" key="2">
    <source>
        <dbReference type="Proteomes" id="UP001236500"/>
    </source>
</evidence>
<name>A0ABY8NIZ6_9GAMM</name>
<accession>A0ABY8NIZ6</accession>
<proteinExistence type="predicted"/>
<evidence type="ECO:0000313" key="1">
    <source>
        <dbReference type="EMBL" id="WGL18409.1"/>
    </source>
</evidence>
<dbReference type="Proteomes" id="UP001236500">
    <property type="component" value="Chromosome"/>
</dbReference>
<evidence type="ECO:0008006" key="3">
    <source>
        <dbReference type="Google" id="ProtNLM"/>
    </source>
</evidence>
<keyword evidence="2" id="KW-1185">Reference proteome</keyword>
<organism evidence="1 2">
    <name type="scientific">Microbulbifer bruguierae</name>
    <dbReference type="NCBI Taxonomy" id="3029061"/>
    <lineage>
        <taxon>Bacteria</taxon>
        <taxon>Pseudomonadati</taxon>
        <taxon>Pseudomonadota</taxon>
        <taxon>Gammaproteobacteria</taxon>
        <taxon>Cellvibrionales</taxon>
        <taxon>Microbulbiferaceae</taxon>
        <taxon>Microbulbifer</taxon>
    </lineage>
</organism>
<dbReference type="EMBL" id="CP118605">
    <property type="protein sequence ID" value="WGL18409.1"/>
    <property type="molecule type" value="Genomic_DNA"/>
</dbReference>
<protein>
    <recommendedName>
        <fullName evidence="3">Restriction endonuclease type IV Mrr domain-containing protein</fullName>
    </recommendedName>
</protein>